<accession>A0AAV7NH48</accession>
<feature type="region of interest" description="Disordered" evidence="11">
    <location>
        <begin position="1"/>
        <end position="96"/>
    </location>
</feature>
<feature type="compositionally biased region" description="Basic and acidic residues" evidence="11">
    <location>
        <begin position="191"/>
        <end position="201"/>
    </location>
</feature>
<feature type="domain" description="C2H2-type" evidence="12">
    <location>
        <begin position="451"/>
        <end position="478"/>
    </location>
</feature>
<feature type="domain" description="KRAB" evidence="13">
    <location>
        <begin position="126"/>
        <end position="199"/>
    </location>
</feature>
<evidence type="ECO:0000256" key="11">
    <source>
        <dbReference type="SAM" id="MobiDB-lite"/>
    </source>
</evidence>
<feature type="domain" description="C2H2-type" evidence="12">
    <location>
        <begin position="339"/>
        <end position="366"/>
    </location>
</feature>
<dbReference type="SUPFAM" id="SSF57667">
    <property type="entry name" value="beta-beta-alpha zinc fingers"/>
    <property type="match status" value="4"/>
</dbReference>
<evidence type="ECO:0000259" key="12">
    <source>
        <dbReference type="PROSITE" id="PS50157"/>
    </source>
</evidence>
<evidence type="ECO:0000256" key="3">
    <source>
        <dbReference type="ARBA" id="ARBA00022723"/>
    </source>
</evidence>
<dbReference type="PROSITE" id="PS50805">
    <property type="entry name" value="KRAB"/>
    <property type="match status" value="1"/>
</dbReference>
<evidence type="ECO:0000256" key="8">
    <source>
        <dbReference type="ARBA" id="ARBA00023163"/>
    </source>
</evidence>
<name>A0AAV7NH48_PLEWA</name>
<evidence type="ECO:0000259" key="13">
    <source>
        <dbReference type="PROSITE" id="PS50805"/>
    </source>
</evidence>
<dbReference type="InterPro" id="IPR001909">
    <property type="entry name" value="KRAB"/>
</dbReference>
<feature type="domain" description="C2H2-type" evidence="12">
    <location>
        <begin position="395"/>
        <end position="422"/>
    </location>
</feature>
<feature type="domain" description="C2H2-type" evidence="12">
    <location>
        <begin position="423"/>
        <end position="450"/>
    </location>
</feature>
<feature type="domain" description="C2H2-type" evidence="12">
    <location>
        <begin position="507"/>
        <end position="534"/>
    </location>
</feature>
<evidence type="ECO:0000313" key="15">
    <source>
        <dbReference type="Proteomes" id="UP001066276"/>
    </source>
</evidence>
<dbReference type="Pfam" id="PF01352">
    <property type="entry name" value="KRAB"/>
    <property type="match status" value="1"/>
</dbReference>
<keyword evidence="3" id="KW-0479">Metal-binding</keyword>
<evidence type="ECO:0000256" key="7">
    <source>
        <dbReference type="ARBA" id="ARBA00023015"/>
    </source>
</evidence>
<evidence type="ECO:0000256" key="2">
    <source>
        <dbReference type="ARBA" id="ARBA00006991"/>
    </source>
</evidence>
<dbReference type="Pfam" id="PF00096">
    <property type="entry name" value="zf-C2H2"/>
    <property type="match status" value="7"/>
</dbReference>
<dbReference type="FunFam" id="3.30.160.60:FF:001530">
    <property type="entry name" value="Zinc finger protein 268"/>
    <property type="match status" value="1"/>
</dbReference>
<keyword evidence="6" id="KW-0862">Zinc</keyword>
<dbReference type="Gene3D" id="3.30.160.60">
    <property type="entry name" value="Classic Zinc Finger"/>
    <property type="match status" value="7"/>
</dbReference>
<sequence>MTTGGVGVSKTRPDFRDEKAVESADGAAQREDGDERVGAERSPNKDDPEQPSEEMKNPDANDRRNKEPSKDVLRTRHVPGGTWLSKPLTDTETELRPPPFLSFLSSYCPGPTCKEMSRRGSDTELLTLQDAVAGFSKQERELLHNWQKDLYANLMNEIHQVLMSLGPVIAATVFSLKVKGNDGLCPVDVGDSDRSQSDDHSPTITMFSSSTEKTQCLSDPLKTDGRESPDLLDTEEEFNIVMVSDNIKEERGPYPMTDPCSEEVKDAFRPAGMAGITSLSSNFKEEVEACSMDRQNYEVKGGISNFIAHQSETGRMNEKQFQTCSQEKYEGLNTHETLFSCAVCKEKFTKKEPLEAHLRIHSELKRFPCNKCEKSFTKMSNLKNHDRLHTGVKPFQCTMCSKSFTQSSHLIGHQRTHTGERPYHCSECEKSFTVMSDLRKHLRTHTGERPYHCTDCEKTFTRKQRLLMHQSTHTGVRPFHCTECDKSFTQKSYLVEHQRKHSGVSPFRCMDCEKSFTQKISLIRHQRIHTGASIITFMDQDITYCLHGRKLGRKVFRNLGNRVENNLEFMTSLKIPLMQKQEVTVFVDISPVFI</sequence>
<dbReference type="Gene3D" id="6.10.140.140">
    <property type="match status" value="1"/>
</dbReference>
<dbReference type="SUPFAM" id="SSF109640">
    <property type="entry name" value="KRAB domain (Kruppel-associated box)"/>
    <property type="match status" value="1"/>
</dbReference>
<dbReference type="GO" id="GO:0005634">
    <property type="term" value="C:nucleus"/>
    <property type="evidence" value="ECO:0007669"/>
    <property type="project" value="UniProtKB-SubCell"/>
</dbReference>
<dbReference type="PANTHER" id="PTHR24409">
    <property type="entry name" value="ZINC FINGER PROTEIN 142"/>
    <property type="match status" value="1"/>
</dbReference>
<feature type="region of interest" description="Disordered" evidence="11">
    <location>
        <begin position="189"/>
        <end position="232"/>
    </location>
</feature>
<keyword evidence="8" id="KW-0804">Transcription</keyword>
<evidence type="ECO:0000256" key="4">
    <source>
        <dbReference type="ARBA" id="ARBA00022737"/>
    </source>
</evidence>
<dbReference type="InterPro" id="IPR013087">
    <property type="entry name" value="Znf_C2H2_type"/>
</dbReference>
<dbReference type="GO" id="GO:0000981">
    <property type="term" value="F:DNA-binding transcription factor activity, RNA polymerase II-specific"/>
    <property type="evidence" value="ECO:0007669"/>
    <property type="project" value="TreeGrafter"/>
</dbReference>
<protein>
    <submittedName>
        <fullName evidence="14">Uncharacterized protein</fullName>
    </submittedName>
</protein>
<dbReference type="GO" id="GO:0008270">
    <property type="term" value="F:zinc ion binding"/>
    <property type="evidence" value="ECO:0007669"/>
    <property type="project" value="UniProtKB-KW"/>
</dbReference>
<keyword evidence="7" id="KW-0805">Transcription regulation</keyword>
<dbReference type="SMART" id="SM00349">
    <property type="entry name" value="KRAB"/>
    <property type="match status" value="1"/>
</dbReference>
<evidence type="ECO:0000313" key="14">
    <source>
        <dbReference type="EMBL" id="KAJ1112130.1"/>
    </source>
</evidence>
<keyword evidence="15" id="KW-1185">Reference proteome</keyword>
<feature type="domain" description="C2H2-type" evidence="12">
    <location>
        <begin position="367"/>
        <end position="394"/>
    </location>
</feature>
<evidence type="ECO:0000256" key="5">
    <source>
        <dbReference type="ARBA" id="ARBA00022771"/>
    </source>
</evidence>
<dbReference type="SMART" id="SM00355">
    <property type="entry name" value="ZnF_C2H2"/>
    <property type="match status" value="7"/>
</dbReference>
<dbReference type="PROSITE" id="PS50157">
    <property type="entry name" value="ZINC_FINGER_C2H2_2"/>
    <property type="match status" value="7"/>
</dbReference>
<comment type="subcellular location">
    <subcellularLocation>
        <location evidence="1">Nucleus</location>
    </subcellularLocation>
</comment>
<feature type="compositionally biased region" description="Basic and acidic residues" evidence="11">
    <location>
        <begin position="11"/>
        <end position="74"/>
    </location>
</feature>
<evidence type="ECO:0000256" key="10">
    <source>
        <dbReference type="PROSITE-ProRule" id="PRU00042"/>
    </source>
</evidence>
<dbReference type="Proteomes" id="UP001066276">
    <property type="component" value="Chromosome 8"/>
</dbReference>
<dbReference type="InterPro" id="IPR036051">
    <property type="entry name" value="KRAB_dom_sf"/>
</dbReference>
<dbReference type="FunFam" id="3.30.160.60:FF:000495">
    <property type="entry name" value="zinc finger protein 668"/>
    <property type="match status" value="1"/>
</dbReference>
<dbReference type="FunFam" id="3.30.160.60:FF:000624">
    <property type="entry name" value="zinc finger protein 697"/>
    <property type="match status" value="1"/>
</dbReference>
<dbReference type="GO" id="GO:0000977">
    <property type="term" value="F:RNA polymerase II transcription regulatory region sequence-specific DNA binding"/>
    <property type="evidence" value="ECO:0007669"/>
    <property type="project" value="TreeGrafter"/>
</dbReference>
<feature type="domain" description="C2H2-type" evidence="12">
    <location>
        <begin position="479"/>
        <end position="506"/>
    </location>
</feature>
<dbReference type="InterPro" id="IPR036236">
    <property type="entry name" value="Znf_C2H2_sf"/>
</dbReference>
<dbReference type="PANTHER" id="PTHR24409:SF295">
    <property type="entry name" value="AZ2-RELATED"/>
    <property type="match status" value="1"/>
</dbReference>
<reference evidence="14" key="1">
    <citation type="journal article" date="2022" name="bioRxiv">
        <title>Sequencing and chromosome-scale assembly of the giantPleurodeles waltlgenome.</title>
        <authorList>
            <person name="Brown T."/>
            <person name="Elewa A."/>
            <person name="Iarovenko S."/>
            <person name="Subramanian E."/>
            <person name="Araus A.J."/>
            <person name="Petzold A."/>
            <person name="Susuki M."/>
            <person name="Suzuki K.-i.T."/>
            <person name="Hayashi T."/>
            <person name="Toyoda A."/>
            <person name="Oliveira C."/>
            <person name="Osipova E."/>
            <person name="Leigh N.D."/>
            <person name="Simon A."/>
            <person name="Yun M.H."/>
        </authorList>
    </citation>
    <scope>NUCLEOTIDE SEQUENCE</scope>
    <source>
        <strain evidence="14">20211129_DDA</strain>
        <tissue evidence="14">Liver</tissue>
    </source>
</reference>
<evidence type="ECO:0000256" key="1">
    <source>
        <dbReference type="ARBA" id="ARBA00004123"/>
    </source>
</evidence>
<gene>
    <name evidence="14" type="ORF">NDU88_000398</name>
</gene>
<evidence type="ECO:0000256" key="6">
    <source>
        <dbReference type="ARBA" id="ARBA00022833"/>
    </source>
</evidence>
<keyword evidence="4" id="KW-0677">Repeat</keyword>
<comment type="caution">
    <text evidence="14">The sequence shown here is derived from an EMBL/GenBank/DDBJ whole genome shotgun (WGS) entry which is preliminary data.</text>
</comment>
<dbReference type="FunFam" id="3.30.160.60:FF:002343">
    <property type="entry name" value="Zinc finger protein 33A"/>
    <property type="match status" value="1"/>
</dbReference>
<keyword evidence="9" id="KW-0539">Nucleus</keyword>
<proteinExistence type="inferred from homology"/>
<dbReference type="EMBL" id="JANPWB010000012">
    <property type="protein sequence ID" value="KAJ1112130.1"/>
    <property type="molecule type" value="Genomic_DNA"/>
</dbReference>
<keyword evidence="5 10" id="KW-0863">Zinc-finger</keyword>
<dbReference type="FunFam" id="3.30.160.60:FF:000688">
    <property type="entry name" value="zinc finger protein 197 isoform X1"/>
    <property type="match status" value="1"/>
</dbReference>
<dbReference type="FunFam" id="3.30.160.60:FF:000512">
    <property type="entry name" value="zinc finger protein 197 isoform X1"/>
    <property type="match status" value="1"/>
</dbReference>
<comment type="similarity">
    <text evidence="2">Belongs to the krueppel C2H2-type zinc-finger protein family.</text>
</comment>
<dbReference type="AlphaFoldDB" id="A0AAV7NH48"/>
<organism evidence="14 15">
    <name type="scientific">Pleurodeles waltl</name>
    <name type="common">Iberian ribbed newt</name>
    <dbReference type="NCBI Taxonomy" id="8319"/>
    <lineage>
        <taxon>Eukaryota</taxon>
        <taxon>Metazoa</taxon>
        <taxon>Chordata</taxon>
        <taxon>Craniata</taxon>
        <taxon>Vertebrata</taxon>
        <taxon>Euteleostomi</taxon>
        <taxon>Amphibia</taxon>
        <taxon>Batrachia</taxon>
        <taxon>Caudata</taxon>
        <taxon>Salamandroidea</taxon>
        <taxon>Salamandridae</taxon>
        <taxon>Pleurodelinae</taxon>
        <taxon>Pleurodeles</taxon>
    </lineage>
</organism>
<feature type="compositionally biased region" description="Polar residues" evidence="11">
    <location>
        <begin position="202"/>
        <end position="217"/>
    </location>
</feature>
<dbReference type="PROSITE" id="PS00028">
    <property type="entry name" value="ZINC_FINGER_C2H2_1"/>
    <property type="match status" value="7"/>
</dbReference>
<evidence type="ECO:0000256" key="9">
    <source>
        <dbReference type="ARBA" id="ARBA00023242"/>
    </source>
</evidence>